<evidence type="ECO:0000256" key="1">
    <source>
        <dbReference type="ARBA" id="ARBA00008520"/>
    </source>
</evidence>
<dbReference type="GO" id="GO:0055052">
    <property type="term" value="C:ATP-binding cassette (ABC) transporter complex, substrate-binding subunit-containing"/>
    <property type="evidence" value="ECO:0007669"/>
    <property type="project" value="TreeGrafter"/>
</dbReference>
<organism evidence="4 5">
    <name type="scientific">Sumerlaea chitinivorans</name>
    <dbReference type="NCBI Taxonomy" id="2250252"/>
    <lineage>
        <taxon>Bacteria</taxon>
        <taxon>Candidatus Sumerlaeota</taxon>
        <taxon>Candidatus Sumerlaeia</taxon>
        <taxon>Candidatus Sumerlaeales</taxon>
        <taxon>Candidatus Sumerlaeaceae</taxon>
        <taxon>Candidatus Sumerlaea</taxon>
    </lineage>
</organism>
<sequence length="431" mass="47926">MIHSAIHQSFVRYALCFAILGVTTFAVADKRAEIAKKIQDLAQPVTLVFWQTHNAEETATLKDIIADFEREHPKVKIAMDTVAFAEAQTKFKTAAKAGNAPDCFRCEVAWTAELAELGYLTPLDDYLEEADKASYLELPMRIAQYKEETWGLPQVTDCLALLYNKRILREAGVEPPKTMDELVQVGKKITKPEKNLYAFAYPATDSYFTLPFIWAFGGGLIDEKTNEVLINNEGSVRGLQFMLDLRAKEKIVPPNFDIANDYNNQLEDFKAGRIAMIFMGPWATANILTGSEFKNDPKNLGVALLPSGPAGSGSPIGGHCYVVSASCKNADVAFYFLDWINSPKNQVRFTVKNNLLPTHRAAYDLPDVKSNEIAQAFRKQLEVARARPVIPAGASLFPPLTQAYQDALRGAKTPKEALDAVAKEWKKLLER</sequence>
<dbReference type="PANTHER" id="PTHR30061:SF50">
    <property type="entry name" value="MALTOSE_MALTODEXTRIN-BINDING PERIPLASMIC PROTEIN"/>
    <property type="match status" value="1"/>
</dbReference>
<protein>
    <submittedName>
        <fullName evidence="4">Maltose/maltodextrin ABC transporter, substrate binding periplasmic protein MalE</fullName>
    </submittedName>
</protein>
<dbReference type="KEGG" id="schv:BRCON_2835"/>
<keyword evidence="2" id="KW-0813">Transport</keyword>
<accession>A0A2Z4Y8K8</accession>
<dbReference type="Gene3D" id="3.40.190.10">
    <property type="entry name" value="Periplasmic binding protein-like II"/>
    <property type="match status" value="2"/>
</dbReference>
<dbReference type="EMBL" id="CP030759">
    <property type="protein sequence ID" value="AXA37577.1"/>
    <property type="molecule type" value="Genomic_DNA"/>
</dbReference>
<dbReference type="GO" id="GO:1901982">
    <property type="term" value="F:maltose binding"/>
    <property type="evidence" value="ECO:0007669"/>
    <property type="project" value="TreeGrafter"/>
</dbReference>
<dbReference type="InterPro" id="IPR006059">
    <property type="entry name" value="SBP"/>
</dbReference>
<dbReference type="SUPFAM" id="SSF53850">
    <property type="entry name" value="Periplasmic binding protein-like II"/>
    <property type="match status" value="1"/>
</dbReference>
<dbReference type="GO" id="GO:0015768">
    <property type="term" value="P:maltose transport"/>
    <property type="evidence" value="ECO:0007669"/>
    <property type="project" value="TreeGrafter"/>
</dbReference>
<dbReference type="Pfam" id="PF01547">
    <property type="entry name" value="SBP_bac_1"/>
    <property type="match status" value="1"/>
</dbReference>
<keyword evidence="3" id="KW-0732">Signal</keyword>
<dbReference type="AlphaFoldDB" id="A0A2Z4Y8K8"/>
<dbReference type="Proteomes" id="UP000262583">
    <property type="component" value="Chromosome"/>
</dbReference>
<name>A0A2Z4Y8K8_SUMC1</name>
<comment type="similarity">
    <text evidence="1">Belongs to the bacterial solute-binding protein 1 family.</text>
</comment>
<evidence type="ECO:0000256" key="3">
    <source>
        <dbReference type="ARBA" id="ARBA00022729"/>
    </source>
</evidence>
<dbReference type="GO" id="GO:0042956">
    <property type="term" value="P:maltodextrin transmembrane transport"/>
    <property type="evidence" value="ECO:0007669"/>
    <property type="project" value="TreeGrafter"/>
</dbReference>
<proteinExistence type="inferred from homology"/>
<gene>
    <name evidence="4" type="ORF">BRCON_2835</name>
</gene>
<evidence type="ECO:0000313" key="4">
    <source>
        <dbReference type="EMBL" id="AXA37577.1"/>
    </source>
</evidence>
<reference evidence="4 5" key="1">
    <citation type="submission" date="2018-05" db="EMBL/GenBank/DDBJ databases">
        <title>A metagenomic window into the 2 km-deep terrestrial subsurface aquifer revealed taxonomically and functionally diverse microbial community comprising novel uncultured bacterial lineages.</title>
        <authorList>
            <person name="Kadnikov V.V."/>
            <person name="Mardanov A.V."/>
            <person name="Beletsky A.V."/>
            <person name="Banks D."/>
            <person name="Pimenov N.V."/>
            <person name="Frank Y.A."/>
            <person name="Karnachuk O.V."/>
            <person name="Ravin N.V."/>
        </authorList>
    </citation>
    <scope>NUCLEOTIDE SEQUENCE [LARGE SCALE GENOMIC DNA]</scope>
    <source>
        <strain evidence="4">BY</strain>
    </source>
</reference>
<dbReference type="PANTHER" id="PTHR30061">
    <property type="entry name" value="MALTOSE-BINDING PERIPLASMIC PROTEIN"/>
    <property type="match status" value="1"/>
</dbReference>
<evidence type="ECO:0000313" key="5">
    <source>
        <dbReference type="Proteomes" id="UP000262583"/>
    </source>
</evidence>
<evidence type="ECO:0000256" key="2">
    <source>
        <dbReference type="ARBA" id="ARBA00022448"/>
    </source>
</evidence>